<evidence type="ECO:0000313" key="2">
    <source>
        <dbReference type="Proteomes" id="UP000058613"/>
    </source>
</evidence>
<dbReference type="GeneID" id="26099482"/>
<name>A0A0P0N3D1_9CREN</name>
<dbReference type="STRING" id="1273541.Pyrde_1147"/>
<protein>
    <recommendedName>
        <fullName evidence="3">DUF2283 domain-containing protein</fullName>
    </recommendedName>
</protein>
<dbReference type="InterPro" id="IPR019270">
    <property type="entry name" value="DUF2283"/>
</dbReference>
<gene>
    <name evidence="1" type="ORF">Pyrde_1147</name>
</gene>
<dbReference type="Pfam" id="PF10049">
    <property type="entry name" value="DUF2283"/>
    <property type="match status" value="1"/>
</dbReference>
<proteinExistence type="predicted"/>
<reference evidence="1 2" key="1">
    <citation type="submission" date="2015-10" db="EMBL/GenBank/DDBJ databases">
        <title>Complete genome sequence of hyperthermophilic archaeon Pyrodictium delaneyi Su06.</title>
        <authorList>
            <person name="Jung J.-H."/>
            <person name="Lin J."/>
            <person name="Holden J.F."/>
            <person name="Park C.-S."/>
        </authorList>
    </citation>
    <scope>NUCLEOTIDE SEQUENCE [LARGE SCALE GENOMIC DNA]</scope>
    <source>
        <strain evidence="1 2">Su06</strain>
    </source>
</reference>
<dbReference type="Proteomes" id="UP000058613">
    <property type="component" value="Chromosome"/>
</dbReference>
<accession>A0A0P0N3D1</accession>
<evidence type="ECO:0000313" key="1">
    <source>
        <dbReference type="EMBL" id="ALL01195.1"/>
    </source>
</evidence>
<dbReference type="EMBL" id="CP013011">
    <property type="protein sequence ID" value="ALL01195.1"/>
    <property type="molecule type" value="Genomic_DNA"/>
</dbReference>
<sequence>MQDKDSGEIRRKSFCIEDVEKIWLEYDRQSDILYIHFGDINEEADEAILTENDVIIRVKGDKILTMTIMEFSRKAGLE</sequence>
<dbReference type="KEGG" id="pdl:Pyrde_1147"/>
<organism evidence="1 2">
    <name type="scientific">Pyrodictium delaneyi</name>
    <dbReference type="NCBI Taxonomy" id="1273541"/>
    <lineage>
        <taxon>Archaea</taxon>
        <taxon>Thermoproteota</taxon>
        <taxon>Thermoprotei</taxon>
        <taxon>Desulfurococcales</taxon>
        <taxon>Pyrodictiaceae</taxon>
        <taxon>Pyrodictium</taxon>
    </lineage>
</organism>
<dbReference type="RefSeq" id="WP_055408998.1">
    <property type="nucleotide sequence ID" value="NZ_CP013011.1"/>
</dbReference>
<evidence type="ECO:0008006" key="3">
    <source>
        <dbReference type="Google" id="ProtNLM"/>
    </source>
</evidence>
<dbReference type="AlphaFoldDB" id="A0A0P0N3D1"/>